<accession>A0A3G2HXV4</accession>
<evidence type="ECO:0000313" key="2">
    <source>
        <dbReference type="EMBL" id="AYN21996.1"/>
    </source>
</evidence>
<protein>
    <submittedName>
        <fullName evidence="2">Uncharacterized protein</fullName>
    </submittedName>
</protein>
<organism evidence="2 3">
    <name type="scientific">Alcaligenes aquatilis</name>
    <dbReference type="NCBI Taxonomy" id="323284"/>
    <lineage>
        <taxon>Bacteria</taxon>
        <taxon>Pseudomonadati</taxon>
        <taxon>Pseudomonadota</taxon>
        <taxon>Betaproteobacteria</taxon>
        <taxon>Burkholderiales</taxon>
        <taxon>Alcaligenaceae</taxon>
        <taxon>Alcaligenes</taxon>
    </lineage>
</organism>
<dbReference type="AlphaFoldDB" id="A0A3G2HXV4"/>
<proteinExistence type="predicted"/>
<dbReference type="EMBL" id="CP032153">
    <property type="protein sequence ID" value="AYN21996.1"/>
    <property type="molecule type" value="Genomic_DNA"/>
</dbReference>
<keyword evidence="1" id="KW-0812">Transmembrane</keyword>
<keyword evidence="1" id="KW-0472">Membrane</keyword>
<evidence type="ECO:0000313" key="3">
    <source>
        <dbReference type="Proteomes" id="UP000268070"/>
    </source>
</evidence>
<dbReference type="Proteomes" id="UP000268070">
    <property type="component" value="Chromosome"/>
</dbReference>
<evidence type="ECO:0000256" key="1">
    <source>
        <dbReference type="SAM" id="Phobius"/>
    </source>
</evidence>
<feature type="transmembrane region" description="Helical" evidence="1">
    <location>
        <begin position="60"/>
        <end position="77"/>
    </location>
</feature>
<sequence length="89" mass="9600">METTEISLGWINLIWCAATLFMVFLAALKFKAGSQPIGAVVVMVLGIGQIVAVLTGYETIAQIACIAMLGTAFLLVIGQERWKAKRRGD</sequence>
<dbReference type="KEGG" id="aaqu:D3M96_16535"/>
<keyword evidence="1" id="KW-1133">Transmembrane helix</keyword>
<gene>
    <name evidence="2" type="ORF">D3M96_16535</name>
</gene>
<feature type="transmembrane region" description="Helical" evidence="1">
    <location>
        <begin position="37"/>
        <end position="54"/>
    </location>
</feature>
<dbReference type="RefSeq" id="WP_026484373.1">
    <property type="nucleotide sequence ID" value="NZ_CP032153.1"/>
</dbReference>
<reference evidence="2 3" key="1">
    <citation type="submission" date="2018-09" db="EMBL/GenBank/DDBJ databases">
        <title>Complete genome sequence of the hydrocarbonoclastic bacterium Alcaligenes aquatilis QD168, isolated from a crude-oil polluted marine sediment of Central Chile.</title>
        <authorList>
            <person name="Duran R.E."/>
            <person name="Barra B."/>
            <person name="Salva-Serra F."/>
            <person name="Mendez V."/>
            <person name="Moore E.R.B."/>
            <person name="Seeger M."/>
        </authorList>
    </citation>
    <scope>NUCLEOTIDE SEQUENCE [LARGE SCALE GENOMIC DNA]</scope>
    <source>
        <strain evidence="2 3">QD168</strain>
    </source>
</reference>
<feature type="transmembrane region" description="Helical" evidence="1">
    <location>
        <begin position="6"/>
        <end position="28"/>
    </location>
</feature>
<name>A0A3G2HXV4_9BURK</name>